<dbReference type="PANTHER" id="PTHR47962:SF7">
    <property type="entry name" value="MITOCHONDRIAL ATP-DEPENDENT HELICASE IRC3-RELATED"/>
    <property type="match status" value="1"/>
</dbReference>
<dbReference type="InterPro" id="IPR021835">
    <property type="entry name" value="DUF3427"/>
</dbReference>
<gene>
    <name evidence="3" type="ORF">A9X01_26205</name>
</gene>
<dbReference type="GO" id="GO:0005524">
    <property type="term" value="F:ATP binding"/>
    <property type="evidence" value="ECO:0007669"/>
    <property type="project" value="InterPro"/>
</dbReference>
<evidence type="ECO:0008006" key="5">
    <source>
        <dbReference type="Google" id="ProtNLM"/>
    </source>
</evidence>
<evidence type="ECO:0000259" key="2">
    <source>
        <dbReference type="PROSITE" id="PS51194"/>
    </source>
</evidence>
<dbReference type="Gene3D" id="3.40.50.300">
    <property type="entry name" value="P-loop containing nucleotide triphosphate hydrolases"/>
    <property type="match status" value="2"/>
</dbReference>
<protein>
    <recommendedName>
        <fullName evidence="5">Helicase</fullName>
    </recommendedName>
</protein>
<dbReference type="GO" id="GO:0003677">
    <property type="term" value="F:DNA binding"/>
    <property type="evidence" value="ECO:0007669"/>
    <property type="project" value="InterPro"/>
</dbReference>
<dbReference type="SMART" id="SM00490">
    <property type="entry name" value="HELICc"/>
    <property type="match status" value="1"/>
</dbReference>
<dbReference type="PROSITE" id="PS51192">
    <property type="entry name" value="HELICASE_ATP_BIND_1"/>
    <property type="match status" value="1"/>
</dbReference>
<name>A0A1A3BWY0_MYCAS</name>
<accession>A0A1A3BWY0</accession>
<evidence type="ECO:0000313" key="3">
    <source>
        <dbReference type="EMBL" id="OBI79419.1"/>
    </source>
</evidence>
<dbReference type="SUPFAM" id="SSF52540">
    <property type="entry name" value="P-loop containing nucleoside triphosphate hydrolases"/>
    <property type="match status" value="1"/>
</dbReference>
<feature type="domain" description="Helicase C-terminal" evidence="2">
    <location>
        <begin position="189"/>
        <end position="338"/>
    </location>
</feature>
<dbReference type="InterPro" id="IPR027417">
    <property type="entry name" value="P-loop_NTPase"/>
</dbReference>
<dbReference type="Proteomes" id="UP000093795">
    <property type="component" value="Unassembled WGS sequence"/>
</dbReference>
<dbReference type="InterPro" id="IPR014001">
    <property type="entry name" value="Helicase_ATP-bd"/>
</dbReference>
<evidence type="ECO:0000259" key="1">
    <source>
        <dbReference type="PROSITE" id="PS51192"/>
    </source>
</evidence>
<dbReference type="InterPro" id="IPR001650">
    <property type="entry name" value="Helicase_C-like"/>
</dbReference>
<dbReference type="PANTHER" id="PTHR47962">
    <property type="entry name" value="ATP-DEPENDENT HELICASE LHR-RELATED-RELATED"/>
    <property type="match status" value="1"/>
</dbReference>
<reference evidence="3 4" key="1">
    <citation type="submission" date="2016-06" db="EMBL/GenBank/DDBJ databases">
        <authorList>
            <person name="Kjaerup R.B."/>
            <person name="Dalgaard T.S."/>
            <person name="Juul-Madsen H.R."/>
        </authorList>
    </citation>
    <scope>NUCLEOTIDE SEQUENCE [LARGE SCALE GENOMIC DNA]</scope>
    <source>
        <strain evidence="3 4">1081914.2</strain>
    </source>
</reference>
<dbReference type="CDD" id="cd18799">
    <property type="entry name" value="SF2_C_EcoAI-like"/>
    <property type="match status" value="1"/>
</dbReference>
<evidence type="ECO:0000313" key="4">
    <source>
        <dbReference type="Proteomes" id="UP000093795"/>
    </source>
</evidence>
<dbReference type="PROSITE" id="PS51194">
    <property type="entry name" value="HELICASE_CTER"/>
    <property type="match status" value="1"/>
</dbReference>
<sequence>MAAVDYARLRDLLSRSRLLFVAHRNEILDQSLATFRHALRNASFGEKWISGSRPQRFDHVFASIQSLNAANLGDLAPDHFDVVIVDEFHHAAAPSYRKLLNHVQPQELLGLTATPERSDDLSILHWFDDRIAAELRLWDAIDQHRLCPFMYYGIHDGLDLTNIPWRRGQGYDDQALSNLYTSTDAWARTVLQEVLRLADDPDTMRALGFCVGIEHAQFMARHFNRHGVPAVAVWGDSPPADRASALRDLAAGKVKVVFSVDLFNEGVDVPTVDTLLMLRPTESPTLFLQQLGRGLRRARTKNFCTVLDFVSNHRKEFRFDRRYRALLGGTRRDIESAVRQGFPFLPAGCYMHLDAKASEIVLRSLRDAIPSRWPSRVAELRVVHKKYPEVTLSQYLEESGLDLPDVYDGTRCWSDLCAAAGVPIAAPGEHETPLRKAIGRLLHIDDDERIATYRRLLEAPSPVTVSTLPERERRLVRMLVASLCDQVLTTEHSLQDAVDLVWSHPQICAELAELLVELDERVDHLHGVLDQHPDVPLQVHARYSRIEILSAFGIGDRAKAAPWREGVYEAKDGNADLLAFTLDKSSGSFSPTTRYRDYAISPSLIHWESQSMTRADSETGLRYRNHMRTGRSIMLFTRLRATDRAFWFLGPGTYRGHVGEKPMAITWELETPLSGDLYQSFAAAVA</sequence>
<dbReference type="AlphaFoldDB" id="A0A1A3BWY0"/>
<organism evidence="3 4">
    <name type="scientific">Mycobacterium asiaticum</name>
    <dbReference type="NCBI Taxonomy" id="1790"/>
    <lineage>
        <taxon>Bacteria</taxon>
        <taxon>Bacillati</taxon>
        <taxon>Actinomycetota</taxon>
        <taxon>Actinomycetes</taxon>
        <taxon>Mycobacteriales</taxon>
        <taxon>Mycobacteriaceae</taxon>
        <taxon>Mycobacterium</taxon>
    </lineage>
</organism>
<comment type="caution">
    <text evidence="3">The sequence shown here is derived from an EMBL/GenBank/DDBJ whole genome shotgun (WGS) entry which is preliminary data.</text>
</comment>
<proteinExistence type="predicted"/>
<feature type="domain" description="Helicase ATP-binding" evidence="1">
    <location>
        <begin position="1"/>
        <end position="133"/>
    </location>
</feature>
<dbReference type="Pfam" id="PF04851">
    <property type="entry name" value="ResIII"/>
    <property type="match status" value="1"/>
</dbReference>
<dbReference type="Pfam" id="PF00271">
    <property type="entry name" value="Helicase_C"/>
    <property type="match status" value="1"/>
</dbReference>
<dbReference type="Pfam" id="PF11907">
    <property type="entry name" value="DUF3427"/>
    <property type="match status" value="1"/>
</dbReference>
<dbReference type="InterPro" id="IPR052511">
    <property type="entry name" value="ATP-dep_Helicase"/>
</dbReference>
<dbReference type="GO" id="GO:0016887">
    <property type="term" value="F:ATP hydrolysis activity"/>
    <property type="evidence" value="ECO:0007669"/>
    <property type="project" value="TreeGrafter"/>
</dbReference>
<dbReference type="InterPro" id="IPR006935">
    <property type="entry name" value="Helicase/UvrB_N"/>
</dbReference>
<dbReference type="EMBL" id="LZKQ01000228">
    <property type="protein sequence ID" value="OBI79419.1"/>
    <property type="molecule type" value="Genomic_DNA"/>
</dbReference>